<dbReference type="Proteomes" id="UP000177794">
    <property type="component" value="Unassembled WGS sequence"/>
</dbReference>
<dbReference type="EMBL" id="MGGX01000003">
    <property type="protein sequence ID" value="OGM56511.1"/>
    <property type="molecule type" value="Genomic_DNA"/>
</dbReference>
<gene>
    <name evidence="2" type="ORF">A3E15_01990</name>
</gene>
<accession>A0A1F8AXP9</accession>
<protein>
    <recommendedName>
        <fullName evidence="4">Glycosyltransferase RgtA/B/C/D-like domain-containing protein</fullName>
    </recommendedName>
</protein>
<reference evidence="2 3" key="1">
    <citation type="journal article" date="2016" name="Nat. Commun.">
        <title>Thousands of microbial genomes shed light on interconnected biogeochemical processes in an aquifer system.</title>
        <authorList>
            <person name="Anantharaman K."/>
            <person name="Brown C.T."/>
            <person name="Hug L.A."/>
            <person name="Sharon I."/>
            <person name="Castelle C.J."/>
            <person name="Probst A.J."/>
            <person name="Thomas B.C."/>
            <person name="Singh A."/>
            <person name="Wilkins M.J."/>
            <person name="Karaoz U."/>
            <person name="Brodie E.L."/>
            <person name="Williams K.H."/>
            <person name="Hubbard S.S."/>
            <person name="Banfield J.F."/>
        </authorList>
    </citation>
    <scope>NUCLEOTIDE SEQUENCE [LARGE SCALE GENOMIC DNA]</scope>
</reference>
<feature type="transmembrane region" description="Helical" evidence="1">
    <location>
        <begin position="16"/>
        <end position="33"/>
    </location>
</feature>
<feature type="transmembrane region" description="Helical" evidence="1">
    <location>
        <begin position="264"/>
        <end position="281"/>
    </location>
</feature>
<feature type="transmembrane region" description="Helical" evidence="1">
    <location>
        <begin position="288"/>
        <end position="306"/>
    </location>
</feature>
<feature type="transmembrane region" description="Helical" evidence="1">
    <location>
        <begin position="68"/>
        <end position="91"/>
    </location>
</feature>
<keyword evidence="1" id="KW-1133">Transmembrane helix</keyword>
<evidence type="ECO:0000313" key="2">
    <source>
        <dbReference type="EMBL" id="OGM56511.1"/>
    </source>
</evidence>
<feature type="transmembrane region" description="Helical" evidence="1">
    <location>
        <begin position="337"/>
        <end position="358"/>
    </location>
</feature>
<organism evidence="2 3">
    <name type="scientific">Candidatus Woesebacteria bacterium RIFCSPHIGHO2_12_FULL_42_9</name>
    <dbReference type="NCBI Taxonomy" id="1802511"/>
    <lineage>
        <taxon>Bacteria</taxon>
        <taxon>Candidatus Woeseibacteriota</taxon>
    </lineage>
</organism>
<evidence type="ECO:0000256" key="1">
    <source>
        <dbReference type="SAM" id="Phobius"/>
    </source>
</evidence>
<sequence length="501" mass="57458">MKTLGNLLDKIHTPNWLVAVFAVVLILRIPSFFEPFSYGDEMIYLTLGEAMRQGMTLYRDIHDNKPPLLYIIAAVAGNVFWFRVILAFWNLGTIYVFWKLAQVILPKREKVQKLATIIFAVLTTIPLLEGQIANAEVFMIAPTLLAFLVLLTKKLNFKNLFFAGVLFSFASLFKVPAAFDIPVILAFWLIYLKRKGQGLKDFIRNTLFLLAGFLSPIIASLLWYYLKGALPQYLTAAFLQNVGYLSSWRPAATSQPFLVKNGPLLVRAGVVALGTFILYLKRTKISKTFVLLTLWILFSLFATTLSERPYPHYMIQAVPALSFLLAMLFVDRTLEQVLVIIPLAFTFVVPVYYKFYYYPTASYYTRFLDLAIGRSSREEYFARFDGNVNRNYKIADVVLRSTREGDKIFVWGDSPPIYALTRRFPPMKYVATYHINDFFSKSETIEILEKQSPTLIIVLPDSPEFKELTFLTRKNYILIDEVDGAQIYYLANPAVRAFLAR</sequence>
<feature type="transmembrane region" description="Helical" evidence="1">
    <location>
        <begin position="312"/>
        <end position="330"/>
    </location>
</feature>
<comment type="caution">
    <text evidence="2">The sequence shown here is derived from an EMBL/GenBank/DDBJ whole genome shotgun (WGS) entry which is preliminary data.</text>
</comment>
<keyword evidence="1" id="KW-0472">Membrane</keyword>
<feature type="transmembrane region" description="Helical" evidence="1">
    <location>
        <begin position="161"/>
        <end position="190"/>
    </location>
</feature>
<evidence type="ECO:0008006" key="4">
    <source>
        <dbReference type="Google" id="ProtNLM"/>
    </source>
</evidence>
<evidence type="ECO:0000313" key="3">
    <source>
        <dbReference type="Proteomes" id="UP000177794"/>
    </source>
</evidence>
<keyword evidence="1" id="KW-0812">Transmembrane</keyword>
<dbReference type="AlphaFoldDB" id="A0A1F8AXP9"/>
<name>A0A1F8AXP9_9BACT</name>
<proteinExistence type="predicted"/>
<feature type="transmembrane region" description="Helical" evidence="1">
    <location>
        <begin position="202"/>
        <end position="226"/>
    </location>
</feature>
<dbReference type="STRING" id="1802511.A3E15_01990"/>